<sequence length="220" mass="24380">MMAIRHMRLVPCKPRITTMLTALQSIRSNSSTEIFSSTDRALSESNETRSDLTHDTVHSHRVEQSIEGGTRTFDGRESLIASNVQKQVCQFANVLAGTEFSLSSPNTVLVILPESAKEHALFRQACLQSGLVYIPCDPNESSAMSISERIRKHAVDCIITDENNFGSIIKYTHNPIRPLKKGLIMDSSASKVLPVGWIHFLLCANETSTTYTRADANENI</sequence>
<reference evidence="1" key="1">
    <citation type="submission" date="2021-02" db="EMBL/GenBank/DDBJ databases">
        <authorList>
            <person name="Nowell W R."/>
        </authorList>
    </citation>
    <scope>NUCLEOTIDE SEQUENCE</scope>
</reference>
<evidence type="ECO:0000313" key="2">
    <source>
        <dbReference type="Proteomes" id="UP000663828"/>
    </source>
</evidence>
<evidence type="ECO:0008006" key="3">
    <source>
        <dbReference type="Google" id="ProtNLM"/>
    </source>
</evidence>
<organism evidence="1 2">
    <name type="scientific">Adineta ricciae</name>
    <name type="common">Rotifer</name>
    <dbReference type="NCBI Taxonomy" id="249248"/>
    <lineage>
        <taxon>Eukaryota</taxon>
        <taxon>Metazoa</taxon>
        <taxon>Spiralia</taxon>
        <taxon>Gnathifera</taxon>
        <taxon>Rotifera</taxon>
        <taxon>Eurotatoria</taxon>
        <taxon>Bdelloidea</taxon>
        <taxon>Adinetida</taxon>
        <taxon>Adinetidae</taxon>
        <taxon>Adineta</taxon>
    </lineage>
</organism>
<dbReference type="SUPFAM" id="SSF56801">
    <property type="entry name" value="Acetyl-CoA synthetase-like"/>
    <property type="match status" value="1"/>
</dbReference>
<protein>
    <recommendedName>
        <fullName evidence="3">AMP-dependent synthetase/ligase domain-containing protein</fullName>
    </recommendedName>
</protein>
<dbReference type="InterPro" id="IPR042099">
    <property type="entry name" value="ANL_N_sf"/>
</dbReference>
<evidence type="ECO:0000313" key="1">
    <source>
        <dbReference type="EMBL" id="CAF1573163.1"/>
    </source>
</evidence>
<gene>
    <name evidence="1" type="ORF">XAT740_LOCUS44682</name>
</gene>
<dbReference type="AlphaFoldDB" id="A0A815YR18"/>
<keyword evidence="2" id="KW-1185">Reference proteome</keyword>
<accession>A0A815YR18</accession>
<dbReference type="EMBL" id="CAJNOR010005702">
    <property type="protein sequence ID" value="CAF1573163.1"/>
    <property type="molecule type" value="Genomic_DNA"/>
</dbReference>
<comment type="caution">
    <text evidence="1">The sequence shown here is derived from an EMBL/GenBank/DDBJ whole genome shotgun (WGS) entry which is preliminary data.</text>
</comment>
<proteinExistence type="predicted"/>
<name>A0A815YR18_ADIRI</name>
<dbReference type="Gene3D" id="3.40.50.12780">
    <property type="entry name" value="N-terminal domain of ligase-like"/>
    <property type="match status" value="1"/>
</dbReference>
<dbReference type="Proteomes" id="UP000663828">
    <property type="component" value="Unassembled WGS sequence"/>
</dbReference>